<dbReference type="InterPro" id="IPR029063">
    <property type="entry name" value="SAM-dependent_MTases_sf"/>
</dbReference>
<keyword evidence="1 4" id="KW-0489">Methyltransferase</keyword>
<dbReference type="InterPro" id="IPR002052">
    <property type="entry name" value="DNA_methylase_N6_adenine_CS"/>
</dbReference>
<evidence type="ECO:0000259" key="3">
    <source>
        <dbReference type="Pfam" id="PF05175"/>
    </source>
</evidence>
<keyword evidence="5" id="KW-1185">Reference proteome</keyword>
<dbReference type="GO" id="GO:0008170">
    <property type="term" value="F:N-methyltransferase activity"/>
    <property type="evidence" value="ECO:0007669"/>
    <property type="project" value="UniProtKB-ARBA"/>
</dbReference>
<dbReference type="GO" id="GO:0003676">
    <property type="term" value="F:nucleic acid binding"/>
    <property type="evidence" value="ECO:0007669"/>
    <property type="project" value="InterPro"/>
</dbReference>
<gene>
    <name evidence="4" type="ORF">JCM31826_13930</name>
</gene>
<dbReference type="AlphaFoldDB" id="A0A401XLN8"/>
<dbReference type="Gene3D" id="3.40.50.150">
    <property type="entry name" value="Vaccinia Virus protein VP39"/>
    <property type="match status" value="1"/>
</dbReference>
<dbReference type="CDD" id="cd02440">
    <property type="entry name" value="AdoMet_MTases"/>
    <property type="match status" value="1"/>
</dbReference>
<dbReference type="Pfam" id="PF05175">
    <property type="entry name" value="MTS"/>
    <property type="match status" value="1"/>
</dbReference>
<reference evidence="4 5" key="1">
    <citation type="submission" date="2018-11" db="EMBL/GenBank/DDBJ databases">
        <title>Schleiferia aggregans sp. nov., a moderately thermophilic heterotrophic bacterium isolated from microbial mats at a terrestrial hot spring.</title>
        <authorList>
            <person name="Iino T."/>
            <person name="Ohkuma M."/>
            <person name="Haruta S."/>
        </authorList>
    </citation>
    <scope>NUCLEOTIDE SEQUENCE [LARGE SCALE GENOMIC DNA]</scope>
    <source>
        <strain evidence="4 5">LA</strain>
    </source>
</reference>
<dbReference type="EMBL" id="BHZE01000012">
    <property type="protein sequence ID" value="GCD77911.1"/>
    <property type="molecule type" value="Genomic_DNA"/>
</dbReference>
<dbReference type="PANTHER" id="PTHR47739">
    <property type="entry name" value="TRNA1(VAL) (ADENINE(37)-N6)-METHYLTRANSFERASE"/>
    <property type="match status" value="1"/>
</dbReference>
<dbReference type="PANTHER" id="PTHR47739:SF1">
    <property type="entry name" value="TRNA1(VAL) (ADENINE(37)-N6)-METHYLTRANSFERASE"/>
    <property type="match status" value="1"/>
</dbReference>
<accession>A0A401XLN8</accession>
<dbReference type="PROSITE" id="PS00092">
    <property type="entry name" value="N6_MTASE"/>
    <property type="match status" value="1"/>
</dbReference>
<keyword evidence="2" id="KW-0949">S-adenosyl-L-methionine</keyword>
<keyword evidence="4" id="KW-0808">Transferase</keyword>
<evidence type="ECO:0000313" key="5">
    <source>
        <dbReference type="Proteomes" id="UP000286715"/>
    </source>
</evidence>
<comment type="caution">
    <text evidence="4">The sequence shown here is derived from an EMBL/GenBank/DDBJ whole genome shotgun (WGS) entry which is preliminary data.</text>
</comment>
<evidence type="ECO:0000256" key="1">
    <source>
        <dbReference type="ARBA" id="ARBA00022603"/>
    </source>
</evidence>
<name>A0A401XLN8_9FLAO</name>
<protein>
    <submittedName>
        <fullName evidence="4">tRNA1(Val) (Adenine(37)-N6)-methyltransferase</fullName>
    </submittedName>
</protein>
<dbReference type="RefSeq" id="WP_124397972.1">
    <property type="nucleotide sequence ID" value="NZ_BHZE01000012.1"/>
</dbReference>
<organism evidence="4 5">
    <name type="scientific">Thermaurantimonas aggregans</name>
    <dbReference type="NCBI Taxonomy" id="2173829"/>
    <lineage>
        <taxon>Bacteria</taxon>
        <taxon>Pseudomonadati</taxon>
        <taxon>Bacteroidota</taxon>
        <taxon>Flavobacteriia</taxon>
        <taxon>Flavobacteriales</taxon>
        <taxon>Schleiferiaceae</taxon>
        <taxon>Thermaurantimonas</taxon>
    </lineage>
</organism>
<feature type="domain" description="Methyltransferase small" evidence="3">
    <location>
        <begin position="32"/>
        <end position="124"/>
    </location>
</feature>
<dbReference type="GO" id="GO:0032259">
    <property type="term" value="P:methylation"/>
    <property type="evidence" value="ECO:0007669"/>
    <property type="project" value="UniProtKB-KW"/>
</dbReference>
<dbReference type="SUPFAM" id="SSF53335">
    <property type="entry name" value="S-adenosyl-L-methionine-dependent methyltransferases"/>
    <property type="match status" value="1"/>
</dbReference>
<dbReference type="OrthoDB" id="5383291at2"/>
<dbReference type="InterPro" id="IPR050210">
    <property type="entry name" value="tRNA_Adenine-N(6)_MTase"/>
</dbReference>
<evidence type="ECO:0000313" key="4">
    <source>
        <dbReference type="EMBL" id="GCD77911.1"/>
    </source>
</evidence>
<proteinExistence type="predicted"/>
<evidence type="ECO:0000256" key="2">
    <source>
        <dbReference type="ARBA" id="ARBA00022691"/>
    </source>
</evidence>
<dbReference type="Proteomes" id="UP000286715">
    <property type="component" value="Unassembled WGS sequence"/>
</dbReference>
<sequence length="237" mass="26922">MTSADEKPFQIFGLMLFHHLSSIKIGTDAVLLSAAIRRFAVADRVLDVGCGCGIIGLSFAQKFPNALLTGIDLHRPSIEQAIENSRRNYLENRSEFLCADYQTFSTDEKYDLIVSNPPFFHNQLKSPKADKTSARHGDESLSYDVLFGKSAELLSGTLALIVPFTYKNVIVQLAKKKDLRLTREIIIRSKPDSETPIRVIFFFTMQPHPSIFESVELIIRRSDNSFTDDYWEFVYQS</sequence>
<dbReference type="GO" id="GO:0008757">
    <property type="term" value="F:S-adenosylmethionine-dependent methyltransferase activity"/>
    <property type="evidence" value="ECO:0007669"/>
    <property type="project" value="UniProtKB-ARBA"/>
</dbReference>
<dbReference type="InterPro" id="IPR007848">
    <property type="entry name" value="Small_mtfrase_dom"/>
</dbReference>